<keyword evidence="10" id="KW-1185">Reference proteome</keyword>
<dbReference type="RefSeq" id="WP_106005978.1">
    <property type="nucleotide sequence ID" value="NZ_PVXM01000049.1"/>
</dbReference>
<evidence type="ECO:0000256" key="4">
    <source>
        <dbReference type="ARBA" id="ARBA00022795"/>
    </source>
</evidence>
<reference evidence="9 10" key="1">
    <citation type="submission" date="2018-03" db="EMBL/GenBank/DDBJ databases">
        <title>Genome sequence of Moorella humiferrea DSM 23265.</title>
        <authorList>
            <person name="Poehlein A."/>
            <person name="Daniel R."/>
        </authorList>
    </citation>
    <scope>NUCLEOTIDE SEQUENCE [LARGE SCALE GENOMIC DNA]</scope>
    <source>
        <strain evidence="9 10">DSM 23265</strain>
    </source>
</reference>
<dbReference type="PANTHER" id="PTHR34982">
    <property type="entry name" value="YOP PROTEINS TRANSLOCATION PROTEIN L"/>
    <property type="match status" value="1"/>
</dbReference>
<keyword evidence="4" id="KW-1005">Bacterial flagellum biogenesis</keyword>
<dbReference type="GO" id="GO:0044781">
    <property type="term" value="P:bacterial-type flagellum organization"/>
    <property type="evidence" value="ECO:0007669"/>
    <property type="project" value="UniProtKB-KW"/>
</dbReference>
<evidence type="ECO:0000256" key="6">
    <source>
        <dbReference type="ARBA" id="ARBA00023225"/>
    </source>
</evidence>
<protein>
    <submittedName>
        <fullName evidence="9">Flagellar assembly protein H</fullName>
    </submittedName>
</protein>
<evidence type="ECO:0000313" key="10">
    <source>
        <dbReference type="Proteomes" id="UP000238415"/>
    </source>
</evidence>
<dbReference type="GO" id="GO:0015031">
    <property type="term" value="P:protein transport"/>
    <property type="evidence" value="ECO:0007669"/>
    <property type="project" value="UniProtKB-KW"/>
</dbReference>
<dbReference type="InterPro" id="IPR051472">
    <property type="entry name" value="T3SS_Stator/FliH"/>
</dbReference>
<feature type="domain" description="Flagellar assembly protein FliH/Type III secretion system HrpE" evidence="8">
    <location>
        <begin position="120"/>
        <end position="244"/>
    </location>
</feature>
<evidence type="ECO:0000256" key="5">
    <source>
        <dbReference type="ARBA" id="ARBA00022927"/>
    </source>
</evidence>
<keyword evidence="5" id="KW-0653">Protein transport</keyword>
<comment type="similarity">
    <text evidence="2">Belongs to the FliH family.</text>
</comment>
<dbReference type="Proteomes" id="UP000238415">
    <property type="component" value="Unassembled WGS sequence"/>
</dbReference>
<evidence type="ECO:0000256" key="3">
    <source>
        <dbReference type="ARBA" id="ARBA00022448"/>
    </source>
</evidence>
<feature type="region of interest" description="Disordered" evidence="7">
    <location>
        <begin position="27"/>
        <end position="50"/>
    </location>
</feature>
<keyword evidence="9" id="KW-0969">Cilium</keyword>
<comment type="function">
    <text evidence="1">Needed for flagellar regrowth and assembly.</text>
</comment>
<keyword evidence="3" id="KW-0813">Transport</keyword>
<comment type="caution">
    <text evidence="9">The sequence shown here is derived from an EMBL/GenBank/DDBJ whole genome shotgun (WGS) entry which is preliminary data.</text>
</comment>
<dbReference type="Pfam" id="PF02108">
    <property type="entry name" value="FliH"/>
    <property type="match status" value="1"/>
</dbReference>
<dbReference type="EMBL" id="PVXM01000049">
    <property type="protein sequence ID" value="PRR70267.1"/>
    <property type="molecule type" value="Genomic_DNA"/>
</dbReference>
<dbReference type="PANTHER" id="PTHR34982:SF1">
    <property type="entry name" value="FLAGELLAR ASSEMBLY PROTEIN FLIH"/>
    <property type="match status" value="1"/>
</dbReference>
<evidence type="ECO:0000313" key="9">
    <source>
        <dbReference type="EMBL" id="PRR70267.1"/>
    </source>
</evidence>
<name>A0A2T0AN26_9FIRM</name>
<evidence type="ECO:0000256" key="7">
    <source>
        <dbReference type="SAM" id="MobiDB-lite"/>
    </source>
</evidence>
<proteinExistence type="inferred from homology"/>
<evidence type="ECO:0000256" key="2">
    <source>
        <dbReference type="ARBA" id="ARBA00006602"/>
    </source>
</evidence>
<feature type="region of interest" description="Disordered" evidence="7">
    <location>
        <begin position="251"/>
        <end position="272"/>
    </location>
</feature>
<keyword evidence="9" id="KW-0282">Flagellum</keyword>
<keyword evidence="9" id="KW-0966">Cell projection</keyword>
<evidence type="ECO:0000259" key="8">
    <source>
        <dbReference type="Pfam" id="PF02108"/>
    </source>
</evidence>
<sequence>MWSRVLKKAGPGRGERVIPLRPLAAVSLDDAGGGEPKPAGEGAAAEAEERETAALKKAEAILEEARREARAIKEAAEAARLKVLEEARAAGEERGYREGLSRAEAEAAAIRQEAAADREAARRVLAEARQAYKEILEGAEGDIVDLALAVAAKILGREVEQRPEAVVETARRAVRQVAEGQNYIVYAAPEVAEHLRRYRDELLREAAPGARLQVIADPSFKAGGCRVETENGFIDAGFANQLEELKKIFRAQREGAEAPPGAKDTTVEGGEP</sequence>
<dbReference type="AlphaFoldDB" id="A0A2T0AN26"/>
<dbReference type="GO" id="GO:0005829">
    <property type="term" value="C:cytosol"/>
    <property type="evidence" value="ECO:0007669"/>
    <property type="project" value="TreeGrafter"/>
</dbReference>
<gene>
    <name evidence="9" type="ORF">MOHU_20580</name>
</gene>
<evidence type="ECO:0000256" key="1">
    <source>
        <dbReference type="ARBA" id="ARBA00003041"/>
    </source>
</evidence>
<keyword evidence="6" id="KW-1006">Bacterial flagellum protein export</keyword>
<feature type="compositionally biased region" description="Low complexity" evidence="7">
    <location>
        <begin position="36"/>
        <end position="45"/>
    </location>
</feature>
<organism evidence="9 10">
    <name type="scientific">Neomoorella humiferrea</name>
    <dbReference type="NCBI Taxonomy" id="676965"/>
    <lineage>
        <taxon>Bacteria</taxon>
        <taxon>Bacillati</taxon>
        <taxon>Bacillota</taxon>
        <taxon>Clostridia</taxon>
        <taxon>Neomoorellales</taxon>
        <taxon>Neomoorellaceae</taxon>
        <taxon>Neomoorella</taxon>
    </lineage>
</organism>
<dbReference type="OrthoDB" id="1805933at2"/>
<accession>A0A2T0AN26</accession>
<dbReference type="InterPro" id="IPR018035">
    <property type="entry name" value="Flagellar_FliH/T3SS_HrpE"/>
</dbReference>